<dbReference type="InterPro" id="IPR005247">
    <property type="entry name" value="YbhB_YbcL/LppC-like"/>
</dbReference>
<dbReference type="SUPFAM" id="SSF49777">
    <property type="entry name" value="PEBP-like"/>
    <property type="match status" value="1"/>
</dbReference>
<organism evidence="2 3">
    <name type="scientific">Streptomyces armeniacus</name>
    <dbReference type="NCBI Taxonomy" id="83291"/>
    <lineage>
        <taxon>Bacteria</taxon>
        <taxon>Bacillati</taxon>
        <taxon>Actinomycetota</taxon>
        <taxon>Actinomycetes</taxon>
        <taxon>Kitasatosporales</taxon>
        <taxon>Streptomycetaceae</taxon>
        <taxon>Streptomyces</taxon>
    </lineage>
</organism>
<dbReference type="RefSeq" id="WP_208879579.1">
    <property type="nucleotide sequence ID" value="NZ_CP031320.1"/>
</dbReference>
<dbReference type="KEGG" id="sarm:DVA86_17915"/>
<dbReference type="Proteomes" id="UP000254425">
    <property type="component" value="Chromosome"/>
</dbReference>
<dbReference type="Gene3D" id="3.90.280.10">
    <property type="entry name" value="PEBP-like"/>
    <property type="match status" value="1"/>
</dbReference>
<comment type="similarity">
    <text evidence="1">Belongs to the UPF0098 family.</text>
</comment>
<protein>
    <submittedName>
        <fullName evidence="2">YbhB/YbcL family Raf kinase inhibitor-like protein</fullName>
    </submittedName>
</protein>
<evidence type="ECO:0000313" key="2">
    <source>
        <dbReference type="EMBL" id="AXK34246.1"/>
    </source>
</evidence>
<proteinExistence type="inferred from homology"/>
<dbReference type="AlphaFoldDB" id="A0A345XRI0"/>
<dbReference type="PANTHER" id="PTHR30289:SF1">
    <property type="entry name" value="PEBP (PHOSPHATIDYLETHANOLAMINE-BINDING PROTEIN) FAMILY PROTEIN"/>
    <property type="match status" value="1"/>
</dbReference>
<dbReference type="InterPro" id="IPR008914">
    <property type="entry name" value="PEBP"/>
</dbReference>
<evidence type="ECO:0000313" key="3">
    <source>
        <dbReference type="Proteomes" id="UP000254425"/>
    </source>
</evidence>
<dbReference type="EMBL" id="CP031320">
    <property type="protein sequence ID" value="AXK34246.1"/>
    <property type="molecule type" value="Genomic_DNA"/>
</dbReference>
<accession>A0A345XRI0</accession>
<gene>
    <name evidence="2" type="ORF">DVA86_17915</name>
</gene>
<dbReference type="InterPro" id="IPR036610">
    <property type="entry name" value="PEBP-like_sf"/>
</dbReference>
<sequence>MTEQKRRPLPHDFHPEVPAFTVVSDDVTEGRELPSAQVYAEGNTSPHLRWEGFPAETKSFAVTCFDPDAPTGSGFWHWSVFDIPAGVTELPAGAGSGDMKGLPEGAVHVRNDFGTRDFGGAAPPPGDGPHRYVFTVYAVDADTLGPDADASPAVVGFNLRFKTLARAQLIGEYEVRAEG</sequence>
<reference evidence="2 3" key="1">
    <citation type="submission" date="2018-07" db="EMBL/GenBank/DDBJ databases">
        <title>Draft genome of the type strain Streptomyces armeniacus ATCC 15676.</title>
        <authorList>
            <person name="Labana P."/>
            <person name="Gosse J.T."/>
            <person name="Boddy C.N."/>
        </authorList>
    </citation>
    <scope>NUCLEOTIDE SEQUENCE [LARGE SCALE GENOMIC DNA]</scope>
    <source>
        <strain evidence="2 3">ATCC 15676</strain>
    </source>
</reference>
<name>A0A345XRI0_9ACTN</name>
<keyword evidence="3" id="KW-1185">Reference proteome</keyword>
<dbReference type="CDD" id="cd00865">
    <property type="entry name" value="PEBP_bact_arch"/>
    <property type="match status" value="1"/>
</dbReference>
<evidence type="ECO:0000256" key="1">
    <source>
        <dbReference type="ARBA" id="ARBA00007120"/>
    </source>
</evidence>
<dbReference type="PANTHER" id="PTHR30289">
    <property type="entry name" value="UNCHARACTERIZED PROTEIN YBCL-RELATED"/>
    <property type="match status" value="1"/>
</dbReference>
<dbReference type="Pfam" id="PF01161">
    <property type="entry name" value="PBP"/>
    <property type="match status" value="1"/>
</dbReference>
<dbReference type="NCBIfam" id="TIGR00481">
    <property type="entry name" value="YbhB/YbcL family Raf kinase inhibitor-like protein"/>
    <property type="match status" value="1"/>
</dbReference>